<evidence type="ECO:0000313" key="1">
    <source>
        <dbReference type="EMBL" id="NMJ43771.1"/>
    </source>
</evidence>
<organism evidence="1 2">
    <name type="scientific">Neoroseomonas marina</name>
    <dbReference type="NCBI Taxonomy" id="1232220"/>
    <lineage>
        <taxon>Bacteria</taxon>
        <taxon>Pseudomonadati</taxon>
        <taxon>Pseudomonadota</taxon>
        <taxon>Alphaproteobacteria</taxon>
        <taxon>Acetobacterales</taxon>
        <taxon>Acetobacteraceae</taxon>
        <taxon>Neoroseomonas</taxon>
    </lineage>
</organism>
<proteinExistence type="predicted"/>
<protein>
    <submittedName>
        <fullName evidence="1">DUF4150 domain-containing protein</fullName>
    </submittedName>
</protein>
<sequence>MFANCQMGGMDMAFPDVCLTPAVPAPLPIPYPNIAEGSTAVPSQFTTIIGVGPMHTMATVTPMTNGDNAGVATGVASGTVMGPSRHLLGAFTVLVAGSPATRLTSMSMQNSTNMVGARTVPSQTKVMILAP</sequence>
<evidence type="ECO:0000313" key="2">
    <source>
        <dbReference type="Proteomes" id="UP000548582"/>
    </source>
</evidence>
<dbReference type="AlphaFoldDB" id="A0A848EH83"/>
<gene>
    <name evidence="1" type="ORF">GWK16_21160</name>
</gene>
<comment type="caution">
    <text evidence="1">The sequence shown here is derived from an EMBL/GenBank/DDBJ whole genome shotgun (WGS) entry which is preliminary data.</text>
</comment>
<dbReference type="Pfam" id="PF13665">
    <property type="entry name" value="Tox-PAAR-like"/>
    <property type="match status" value="1"/>
</dbReference>
<accession>A0A848EH83</accession>
<dbReference type="EMBL" id="JABBKX010000009">
    <property type="protein sequence ID" value="NMJ43771.1"/>
    <property type="molecule type" value="Genomic_DNA"/>
</dbReference>
<name>A0A848EH83_9PROT</name>
<dbReference type="Proteomes" id="UP000548582">
    <property type="component" value="Unassembled WGS sequence"/>
</dbReference>
<reference evidence="1 2" key="1">
    <citation type="submission" date="2020-03" db="EMBL/GenBank/DDBJ databases">
        <authorList>
            <person name="Sun Q."/>
        </authorList>
    </citation>
    <scope>NUCLEOTIDE SEQUENCE [LARGE SCALE GENOMIC DNA]</scope>
    <source>
        <strain evidence="1 2">JC162</strain>
    </source>
</reference>
<keyword evidence="2" id="KW-1185">Reference proteome</keyword>
<dbReference type="RefSeq" id="WP_170055962.1">
    <property type="nucleotide sequence ID" value="NZ_JABBKX010000009.1"/>
</dbReference>